<comment type="caution">
    <text evidence="1">The sequence shown here is derived from an EMBL/GenBank/DDBJ whole genome shotgun (WGS) entry which is preliminary data.</text>
</comment>
<name>A0A4Z2GDK6_9TELE</name>
<dbReference type="EMBL" id="SRLO01000590">
    <property type="protein sequence ID" value="TNN51215.1"/>
    <property type="molecule type" value="Genomic_DNA"/>
</dbReference>
<evidence type="ECO:0000313" key="1">
    <source>
        <dbReference type="EMBL" id="TNN51215.1"/>
    </source>
</evidence>
<gene>
    <name evidence="1" type="ORF">EYF80_038589</name>
</gene>
<organism evidence="1 2">
    <name type="scientific">Liparis tanakae</name>
    <name type="common">Tanaka's snailfish</name>
    <dbReference type="NCBI Taxonomy" id="230148"/>
    <lineage>
        <taxon>Eukaryota</taxon>
        <taxon>Metazoa</taxon>
        <taxon>Chordata</taxon>
        <taxon>Craniata</taxon>
        <taxon>Vertebrata</taxon>
        <taxon>Euteleostomi</taxon>
        <taxon>Actinopterygii</taxon>
        <taxon>Neopterygii</taxon>
        <taxon>Teleostei</taxon>
        <taxon>Neoteleostei</taxon>
        <taxon>Acanthomorphata</taxon>
        <taxon>Eupercaria</taxon>
        <taxon>Perciformes</taxon>
        <taxon>Cottioidei</taxon>
        <taxon>Cottales</taxon>
        <taxon>Liparidae</taxon>
        <taxon>Liparis</taxon>
    </lineage>
</organism>
<accession>A0A4Z2GDK6</accession>
<protein>
    <submittedName>
        <fullName evidence="1">Uncharacterized protein</fullName>
    </submittedName>
</protein>
<dbReference type="Proteomes" id="UP000314294">
    <property type="component" value="Unassembled WGS sequence"/>
</dbReference>
<dbReference type="AlphaFoldDB" id="A0A4Z2GDK6"/>
<keyword evidence="2" id="KW-1185">Reference proteome</keyword>
<evidence type="ECO:0000313" key="2">
    <source>
        <dbReference type="Proteomes" id="UP000314294"/>
    </source>
</evidence>
<sequence length="72" mass="7998">MALRSPGIIPDGPPCWLTSVTRPLMYNRIQRGIDGNVELANEIEAPQNPTGSSTSLHYAVPVFLQRDLFDLF</sequence>
<reference evidence="1 2" key="1">
    <citation type="submission" date="2019-03" db="EMBL/GenBank/DDBJ databases">
        <title>First draft genome of Liparis tanakae, snailfish: a comprehensive survey of snailfish specific genes.</title>
        <authorList>
            <person name="Kim W."/>
            <person name="Song I."/>
            <person name="Jeong J.-H."/>
            <person name="Kim D."/>
            <person name="Kim S."/>
            <person name="Ryu S."/>
            <person name="Song J.Y."/>
            <person name="Lee S.K."/>
        </authorList>
    </citation>
    <scope>NUCLEOTIDE SEQUENCE [LARGE SCALE GENOMIC DNA]</scope>
    <source>
        <tissue evidence="1">Muscle</tissue>
    </source>
</reference>
<proteinExistence type="predicted"/>